<feature type="compositionally biased region" description="Basic and acidic residues" evidence="2">
    <location>
        <begin position="83"/>
        <end position="93"/>
    </location>
</feature>
<reference evidence="3 4" key="1">
    <citation type="submission" date="2022-11" db="EMBL/GenBank/DDBJ databases">
        <title>Minimal conservation of predation-associated metabolite biosynthetic gene clusters underscores biosynthetic potential of Myxococcota including descriptions for ten novel species: Archangium lansinium sp. nov., Myxococcus landrumus sp. nov., Nannocystis bai.</title>
        <authorList>
            <person name="Ahearne A."/>
            <person name="Stevens C."/>
            <person name="Dowd S."/>
        </authorList>
    </citation>
    <scope>NUCLEOTIDE SEQUENCE [LARGE SCALE GENOMIC DNA]</scope>
    <source>
        <strain evidence="3 4">RJM3</strain>
    </source>
</reference>
<dbReference type="EMBL" id="JAQNDO010000001">
    <property type="protein sequence ID" value="MDC0742374.1"/>
    <property type="molecule type" value="Genomic_DNA"/>
</dbReference>
<protein>
    <recommendedName>
        <fullName evidence="5">Lipoprotein</fullName>
    </recommendedName>
</protein>
<dbReference type="InterPro" id="IPR031305">
    <property type="entry name" value="Casein_CS"/>
</dbReference>
<dbReference type="RefSeq" id="WP_271917722.1">
    <property type="nucleotide sequence ID" value="NZ_JAQNDO010000001.1"/>
</dbReference>
<dbReference type="PROSITE" id="PS00306">
    <property type="entry name" value="CASEIN_ALPHA_BETA"/>
    <property type="match status" value="1"/>
</dbReference>
<sequence length="93" mass="9717">MKNAVLACLVALAFAAGCEQKKEDAPAAPPTPTTTAAELPRPPVGIAPPVEEKAAAEADDLSTPEDFEEEAEKDIASTNVEAEIDKLEKEIGE</sequence>
<evidence type="ECO:0008006" key="5">
    <source>
        <dbReference type="Google" id="ProtNLM"/>
    </source>
</evidence>
<keyword evidence="4" id="KW-1185">Reference proteome</keyword>
<dbReference type="Proteomes" id="UP001221411">
    <property type="component" value="Unassembled WGS sequence"/>
</dbReference>
<keyword evidence="1" id="KW-0732">Signal</keyword>
<proteinExistence type="predicted"/>
<evidence type="ECO:0000256" key="1">
    <source>
        <dbReference type="ARBA" id="ARBA00022729"/>
    </source>
</evidence>
<accession>A0ABT5ELN7</accession>
<name>A0ABT5ELN7_9BACT</name>
<gene>
    <name evidence="3" type="ORF">POL67_13560</name>
</gene>
<dbReference type="PROSITE" id="PS51257">
    <property type="entry name" value="PROKAR_LIPOPROTEIN"/>
    <property type="match status" value="1"/>
</dbReference>
<organism evidence="3 4">
    <name type="scientific">Polyangium mundeleinium</name>
    <dbReference type="NCBI Taxonomy" id="2995306"/>
    <lineage>
        <taxon>Bacteria</taxon>
        <taxon>Pseudomonadati</taxon>
        <taxon>Myxococcota</taxon>
        <taxon>Polyangia</taxon>
        <taxon>Polyangiales</taxon>
        <taxon>Polyangiaceae</taxon>
        <taxon>Polyangium</taxon>
    </lineage>
</organism>
<evidence type="ECO:0000256" key="2">
    <source>
        <dbReference type="SAM" id="MobiDB-lite"/>
    </source>
</evidence>
<feature type="region of interest" description="Disordered" evidence="2">
    <location>
        <begin position="20"/>
        <end position="93"/>
    </location>
</feature>
<evidence type="ECO:0000313" key="3">
    <source>
        <dbReference type="EMBL" id="MDC0742374.1"/>
    </source>
</evidence>
<evidence type="ECO:0000313" key="4">
    <source>
        <dbReference type="Proteomes" id="UP001221411"/>
    </source>
</evidence>
<comment type="caution">
    <text evidence="3">The sequence shown here is derived from an EMBL/GenBank/DDBJ whole genome shotgun (WGS) entry which is preliminary data.</text>
</comment>
<feature type="compositionally biased region" description="Acidic residues" evidence="2">
    <location>
        <begin position="57"/>
        <end position="72"/>
    </location>
</feature>